<dbReference type="VEuPathDB" id="AmoebaDB:NAEGRDRAFT_62703"/>
<keyword evidence="4" id="KW-1185">Reference proteome</keyword>
<evidence type="ECO:0000256" key="1">
    <source>
        <dbReference type="SAM" id="Phobius"/>
    </source>
</evidence>
<accession>D2V1U9</accession>
<dbReference type="InParanoid" id="D2V1U9"/>
<organism evidence="4">
    <name type="scientific">Naegleria gruberi</name>
    <name type="common">Amoeba</name>
    <dbReference type="NCBI Taxonomy" id="5762"/>
    <lineage>
        <taxon>Eukaryota</taxon>
        <taxon>Discoba</taxon>
        <taxon>Heterolobosea</taxon>
        <taxon>Tetramitia</taxon>
        <taxon>Eutetramitia</taxon>
        <taxon>Vahlkampfiidae</taxon>
        <taxon>Naegleria</taxon>
    </lineage>
</organism>
<sequence length="239" mass="28339">MNWKQIRENGVKKFLLWDDVYNIRIDLMLMSILLVLVISIVILFALDVYNHSIKVLLWLSYLVFTLICGGSTFIKELVIAIRKDRSPKSELEKLLENHSFRQLFKEYSTKELSLENFMFYEKLRELVSKYGMNGFIPHETLQQVENQFFKQDSPYELNIPSRTRKLFYALFENYEKPDSSSAELIEYANTTKVSDLYTIIYNDLLTNMSDTQSRLIETDVFQNWYAVFTIQRKQSVIIV</sequence>
<feature type="transmembrane region" description="Helical" evidence="1">
    <location>
        <begin position="58"/>
        <end position="78"/>
    </location>
</feature>
<evidence type="ECO:0000259" key="2">
    <source>
        <dbReference type="PROSITE" id="PS50132"/>
    </source>
</evidence>
<gene>
    <name evidence="3" type="ORF">NAEGRDRAFT_62703</name>
</gene>
<dbReference type="InterPro" id="IPR016137">
    <property type="entry name" value="RGS"/>
</dbReference>
<dbReference type="SUPFAM" id="SSF48097">
    <property type="entry name" value="Regulator of G-protein signaling, RGS"/>
    <property type="match status" value="1"/>
</dbReference>
<evidence type="ECO:0000313" key="4">
    <source>
        <dbReference type="Proteomes" id="UP000006671"/>
    </source>
</evidence>
<dbReference type="AlphaFoldDB" id="D2V1U9"/>
<dbReference type="InterPro" id="IPR036305">
    <property type="entry name" value="RGS_sf"/>
</dbReference>
<proteinExistence type="predicted"/>
<feature type="domain" description="RGS" evidence="2">
    <location>
        <begin position="90"/>
        <end position="222"/>
    </location>
</feature>
<keyword evidence="1" id="KW-1133">Transmembrane helix</keyword>
<dbReference type="EMBL" id="GG738848">
    <property type="protein sequence ID" value="EFC49225.1"/>
    <property type="molecule type" value="Genomic_DNA"/>
</dbReference>
<dbReference type="PROSITE" id="PS50132">
    <property type="entry name" value="RGS"/>
    <property type="match status" value="1"/>
</dbReference>
<dbReference type="Pfam" id="PF00615">
    <property type="entry name" value="RGS"/>
    <property type="match status" value="1"/>
</dbReference>
<dbReference type="InterPro" id="IPR044926">
    <property type="entry name" value="RGS_subdomain_2"/>
</dbReference>
<dbReference type="GeneID" id="8862544"/>
<feature type="transmembrane region" description="Helical" evidence="1">
    <location>
        <begin position="21"/>
        <end position="46"/>
    </location>
</feature>
<dbReference type="KEGG" id="ngr:NAEGRDRAFT_62703"/>
<keyword evidence="1" id="KW-0472">Membrane</keyword>
<evidence type="ECO:0000313" key="3">
    <source>
        <dbReference type="EMBL" id="EFC49225.1"/>
    </source>
</evidence>
<dbReference type="Proteomes" id="UP000006671">
    <property type="component" value="Unassembled WGS sequence"/>
</dbReference>
<protein>
    <submittedName>
        <fullName evidence="3">Predicted protein</fullName>
    </submittedName>
</protein>
<dbReference type="Gene3D" id="1.10.167.10">
    <property type="entry name" value="Regulator of G-protein Signalling 4, domain 2"/>
    <property type="match status" value="1"/>
</dbReference>
<keyword evidence="1" id="KW-0812">Transmembrane</keyword>
<dbReference type="RefSeq" id="XP_002681969.1">
    <property type="nucleotide sequence ID" value="XM_002681923.1"/>
</dbReference>
<reference evidence="3 4" key="1">
    <citation type="journal article" date="2010" name="Cell">
        <title>The genome of Naegleria gruberi illuminates early eukaryotic versatility.</title>
        <authorList>
            <person name="Fritz-Laylin L.K."/>
            <person name="Prochnik S.E."/>
            <person name="Ginger M.L."/>
            <person name="Dacks J.B."/>
            <person name="Carpenter M.L."/>
            <person name="Field M.C."/>
            <person name="Kuo A."/>
            <person name="Paredez A."/>
            <person name="Chapman J."/>
            <person name="Pham J."/>
            <person name="Shu S."/>
            <person name="Neupane R."/>
            <person name="Cipriano M."/>
            <person name="Mancuso J."/>
            <person name="Tu H."/>
            <person name="Salamov A."/>
            <person name="Lindquist E."/>
            <person name="Shapiro H."/>
            <person name="Lucas S."/>
            <person name="Grigoriev I.V."/>
            <person name="Cande W.Z."/>
            <person name="Fulton C."/>
            <person name="Rokhsar D.S."/>
            <person name="Dawson S.C."/>
        </authorList>
    </citation>
    <scope>NUCLEOTIDE SEQUENCE [LARGE SCALE GENOMIC DNA]</scope>
    <source>
        <strain evidence="3 4">NEG-M</strain>
    </source>
</reference>
<name>D2V1U9_NAEGR</name>